<protein>
    <recommendedName>
        <fullName evidence="12">Tudor domain-containing protein</fullName>
    </recommendedName>
</protein>
<keyword evidence="14" id="KW-1185">Reference proteome</keyword>
<dbReference type="InterPro" id="IPR010304">
    <property type="entry name" value="SMN_Tudor"/>
</dbReference>
<proteinExistence type="inferred from homology"/>
<feature type="region of interest" description="Disordered" evidence="11">
    <location>
        <begin position="154"/>
        <end position="198"/>
    </location>
</feature>
<evidence type="ECO:0000313" key="13">
    <source>
        <dbReference type="Ensembl" id="ENSEBUP00000019107.1"/>
    </source>
</evidence>
<dbReference type="AlphaFoldDB" id="A0A8C4QQJ9"/>
<evidence type="ECO:0000313" key="14">
    <source>
        <dbReference type="Proteomes" id="UP000694388"/>
    </source>
</evidence>
<dbReference type="GO" id="GO:0015030">
    <property type="term" value="C:Cajal body"/>
    <property type="evidence" value="ECO:0007669"/>
    <property type="project" value="UniProtKB-SubCell"/>
</dbReference>
<dbReference type="SMART" id="SM00333">
    <property type="entry name" value="TUDOR"/>
    <property type="match status" value="1"/>
</dbReference>
<feature type="compositionally biased region" description="Basic residues" evidence="11">
    <location>
        <begin position="69"/>
        <end position="81"/>
    </location>
</feature>
<dbReference type="SUPFAM" id="SSF63748">
    <property type="entry name" value="Tudor/PWWP/MBT"/>
    <property type="match status" value="1"/>
</dbReference>
<accession>A0A8C4QQJ9</accession>
<dbReference type="Gene3D" id="2.30.30.140">
    <property type="match status" value="1"/>
</dbReference>
<keyword evidence="7" id="KW-0507">mRNA processing</keyword>
<dbReference type="InterPro" id="IPR047298">
    <property type="entry name" value="Tudor_SMN_eumet"/>
</dbReference>
<dbReference type="PROSITE" id="PS50304">
    <property type="entry name" value="TUDOR"/>
    <property type="match status" value="1"/>
</dbReference>
<keyword evidence="9" id="KW-0539">Nucleus</keyword>
<evidence type="ECO:0000256" key="4">
    <source>
        <dbReference type="ARBA" id="ARBA00004484"/>
    </source>
</evidence>
<keyword evidence="8" id="KW-0508">mRNA splicing</keyword>
<dbReference type="OMA" id="DETVNGM"/>
<dbReference type="PANTHER" id="PTHR39267:SF1">
    <property type="entry name" value="SURVIVAL MOTOR NEURON PROTEIN"/>
    <property type="match status" value="1"/>
</dbReference>
<name>A0A8C4QQJ9_EPTBU</name>
<dbReference type="InterPro" id="IPR049481">
    <property type="entry name" value="SMN_G2-BD"/>
</dbReference>
<dbReference type="GeneTree" id="ENSGT00940000153352"/>
<dbReference type="GO" id="GO:0006397">
    <property type="term" value="P:mRNA processing"/>
    <property type="evidence" value="ECO:0007669"/>
    <property type="project" value="UniProtKB-KW"/>
</dbReference>
<dbReference type="CDD" id="cd20398">
    <property type="entry name" value="Tudor_SMN"/>
    <property type="match status" value="1"/>
</dbReference>
<dbReference type="InterPro" id="IPR002999">
    <property type="entry name" value="Tudor"/>
</dbReference>
<dbReference type="Ensembl" id="ENSEBUT00000019684.1">
    <property type="protein sequence ID" value="ENSEBUP00000019107.1"/>
    <property type="gene ID" value="ENSEBUG00000011902.1"/>
</dbReference>
<sequence length="283" mass="31535">MSTGHNRVVYQKGQNDDDIWDDTALIKAYDKALASFKNALKADGGTSETGTEPEVEVQSFEHSSTQNTYKRKNRTKKAARKKKMAQVQSQWKPGNTCRAVFTEDGIIYDAMIRTVDSDSGLCVVVYEGYGNEEQQRLVDLLPPTTSDCDLEKSSQFGIPKQNCPFSPEESDVPDPIPHGSRQRKPTARHRGPSLRGWQFPSPPLPPPFSYPAMPPPWFSFPSFAGMPPVVPPPPIPPNGSIEGEDEALGTMLMSWYMSGYHTGYYLGLQHGRRGEKAYRGFCK</sequence>
<feature type="domain" description="Tudor" evidence="12">
    <location>
        <begin position="90"/>
        <end position="150"/>
    </location>
</feature>
<dbReference type="Pfam" id="PF06003">
    <property type="entry name" value="SMN_Tudor"/>
    <property type="match status" value="1"/>
</dbReference>
<dbReference type="CDD" id="cd22851">
    <property type="entry name" value="SMN_N"/>
    <property type="match status" value="1"/>
</dbReference>
<evidence type="ECO:0000256" key="8">
    <source>
        <dbReference type="ARBA" id="ARBA00023187"/>
    </source>
</evidence>
<dbReference type="Ensembl" id="ENSEBUT00000019674.1">
    <property type="protein sequence ID" value="ENSEBUP00000019098.1"/>
    <property type="gene ID" value="ENSEBUG00000011902.1"/>
</dbReference>
<evidence type="ECO:0000256" key="9">
    <source>
        <dbReference type="ARBA" id="ARBA00023242"/>
    </source>
</evidence>
<evidence type="ECO:0000256" key="11">
    <source>
        <dbReference type="SAM" id="MobiDB-lite"/>
    </source>
</evidence>
<dbReference type="InterPro" id="IPR040424">
    <property type="entry name" value="Smn1"/>
</dbReference>
<feature type="compositionally biased region" description="Basic residues" evidence="11">
    <location>
        <begin position="180"/>
        <end position="192"/>
    </location>
</feature>
<comment type="similarity">
    <text evidence="5">Belongs to the SMN family.</text>
</comment>
<evidence type="ECO:0000256" key="10">
    <source>
        <dbReference type="ARBA" id="ARBA00034695"/>
    </source>
</evidence>
<evidence type="ECO:0000256" key="2">
    <source>
        <dbReference type="ARBA" id="ARBA00004408"/>
    </source>
</evidence>
<feature type="region of interest" description="Disordered" evidence="11">
    <location>
        <begin position="42"/>
        <end position="81"/>
    </location>
</feature>
<keyword evidence="6" id="KW-0963">Cytoplasm</keyword>
<dbReference type="PANTHER" id="PTHR39267">
    <property type="entry name" value="SURVIVAL MOTOR NEURON-LIKE PROTEIN 1"/>
    <property type="match status" value="1"/>
</dbReference>
<comment type="subcellular location">
    <subcellularLocation>
        <location evidence="1">Cytoplasm</location>
        <location evidence="1">Myofibril</location>
        <location evidence="1">Sarcomere</location>
        <location evidence="1">Z line</location>
    </subcellularLocation>
    <subcellularLocation>
        <location evidence="3">Cytoplasmic granule</location>
    </subcellularLocation>
    <subcellularLocation>
        <location evidence="2">Nucleus</location>
        <location evidence="2">Cajal body</location>
    </subcellularLocation>
    <subcellularLocation>
        <location evidence="10">Nucleus</location>
        <location evidence="10">Gem</location>
    </subcellularLocation>
    <subcellularLocation>
        <location evidence="4">Perikaryon</location>
    </subcellularLocation>
</comment>
<dbReference type="Pfam" id="PF20635">
    <property type="entry name" value="SMN_YG-box"/>
    <property type="match status" value="1"/>
</dbReference>
<dbReference type="Pfam" id="PF20636">
    <property type="entry name" value="SMN_G2-BD"/>
    <property type="match status" value="1"/>
</dbReference>
<dbReference type="Proteomes" id="UP000694388">
    <property type="component" value="Unplaced"/>
</dbReference>
<dbReference type="GO" id="GO:0030018">
    <property type="term" value="C:Z disc"/>
    <property type="evidence" value="ECO:0007669"/>
    <property type="project" value="UniProtKB-SubCell"/>
</dbReference>
<evidence type="ECO:0000256" key="5">
    <source>
        <dbReference type="ARBA" id="ARBA00005371"/>
    </source>
</evidence>
<evidence type="ECO:0000256" key="6">
    <source>
        <dbReference type="ARBA" id="ARBA00022490"/>
    </source>
</evidence>
<dbReference type="GO" id="GO:0097504">
    <property type="term" value="C:Gemini of Cajal bodies"/>
    <property type="evidence" value="ECO:0007669"/>
    <property type="project" value="UniProtKB-SubCell"/>
</dbReference>
<dbReference type="GO" id="GO:0043204">
    <property type="term" value="C:perikaryon"/>
    <property type="evidence" value="ECO:0007669"/>
    <property type="project" value="UniProtKB-SubCell"/>
</dbReference>
<dbReference type="CDD" id="cd22852">
    <property type="entry name" value="SMN_C"/>
    <property type="match status" value="1"/>
</dbReference>
<dbReference type="GO" id="GO:0008380">
    <property type="term" value="P:RNA splicing"/>
    <property type="evidence" value="ECO:0007669"/>
    <property type="project" value="UniProtKB-KW"/>
</dbReference>
<organism evidence="13 14">
    <name type="scientific">Eptatretus burgeri</name>
    <name type="common">Inshore hagfish</name>
    <dbReference type="NCBI Taxonomy" id="7764"/>
    <lineage>
        <taxon>Eukaryota</taxon>
        <taxon>Metazoa</taxon>
        <taxon>Chordata</taxon>
        <taxon>Craniata</taxon>
        <taxon>Vertebrata</taxon>
        <taxon>Cyclostomata</taxon>
        <taxon>Myxini</taxon>
        <taxon>Myxiniformes</taxon>
        <taxon>Myxinidae</taxon>
        <taxon>Eptatretinae</taxon>
        <taxon>Eptatretus</taxon>
    </lineage>
</organism>
<dbReference type="InterPro" id="IPR047313">
    <property type="entry name" value="SMN_C"/>
</dbReference>
<dbReference type="Gene3D" id="3.40.190.10">
    <property type="entry name" value="Periplasmic binding protein-like II"/>
    <property type="match status" value="1"/>
</dbReference>
<evidence type="ECO:0000256" key="1">
    <source>
        <dbReference type="ARBA" id="ARBA00004216"/>
    </source>
</evidence>
<evidence type="ECO:0000256" key="7">
    <source>
        <dbReference type="ARBA" id="ARBA00022664"/>
    </source>
</evidence>
<evidence type="ECO:0000256" key="3">
    <source>
        <dbReference type="ARBA" id="ARBA00004463"/>
    </source>
</evidence>
<evidence type="ECO:0000259" key="12">
    <source>
        <dbReference type="PROSITE" id="PS50304"/>
    </source>
</evidence>
<dbReference type="GO" id="GO:0003723">
    <property type="term" value="F:RNA binding"/>
    <property type="evidence" value="ECO:0007669"/>
    <property type="project" value="InterPro"/>
</dbReference>
<reference evidence="13" key="1">
    <citation type="submission" date="2025-05" db="UniProtKB">
        <authorList>
            <consortium name="Ensembl"/>
        </authorList>
    </citation>
    <scope>IDENTIFICATION</scope>
</reference>